<dbReference type="Gene3D" id="1.25.40.10">
    <property type="entry name" value="Tetratricopeptide repeat domain"/>
    <property type="match status" value="7"/>
</dbReference>
<evidence type="ECO:0008006" key="4">
    <source>
        <dbReference type="Google" id="ProtNLM"/>
    </source>
</evidence>
<accession>A0A2S4JXR4</accession>
<keyword evidence="1" id="KW-0802">TPR repeat</keyword>
<dbReference type="Pfam" id="PF13174">
    <property type="entry name" value="TPR_6"/>
    <property type="match status" value="1"/>
</dbReference>
<gene>
    <name evidence="2" type="ORF">AU468_03265</name>
</gene>
<name>A0A2S4JXR4_9SPIO</name>
<dbReference type="Pfam" id="PF13432">
    <property type="entry name" value="TPR_16"/>
    <property type="match status" value="2"/>
</dbReference>
<evidence type="ECO:0000313" key="3">
    <source>
        <dbReference type="Proteomes" id="UP000237350"/>
    </source>
</evidence>
<dbReference type="Pfam" id="PF14559">
    <property type="entry name" value="TPR_19"/>
    <property type="match status" value="2"/>
</dbReference>
<keyword evidence="3" id="KW-1185">Reference proteome</keyword>
<dbReference type="PROSITE" id="PS50005">
    <property type="entry name" value="TPR"/>
    <property type="match status" value="2"/>
</dbReference>
<dbReference type="PANTHER" id="PTHR12558:SF13">
    <property type="entry name" value="CELL DIVISION CYCLE PROTEIN 27 HOMOLOG"/>
    <property type="match status" value="1"/>
</dbReference>
<comment type="caution">
    <text evidence="2">The sequence shown here is derived from an EMBL/GenBank/DDBJ whole genome shotgun (WGS) entry which is preliminary data.</text>
</comment>
<feature type="repeat" description="TPR" evidence="1">
    <location>
        <begin position="747"/>
        <end position="780"/>
    </location>
</feature>
<feature type="repeat" description="TPR" evidence="1">
    <location>
        <begin position="93"/>
        <end position="126"/>
    </location>
</feature>
<evidence type="ECO:0000256" key="1">
    <source>
        <dbReference type="PROSITE-ProRule" id="PRU00339"/>
    </source>
</evidence>
<dbReference type="EMBL" id="LPWH01000016">
    <property type="protein sequence ID" value="POR04315.1"/>
    <property type="molecule type" value="Genomic_DNA"/>
</dbReference>
<evidence type="ECO:0000313" key="2">
    <source>
        <dbReference type="EMBL" id="POR04315.1"/>
    </source>
</evidence>
<sequence length="952" mass="107843">MSLGAVMVLFVVPALHAGGRDVFEEAERRFAAGNYALAIERYERLLLDHPGSEFSPRAHLRIAQSHYHLFNYDLALDRFQGAALRAPGGPVARQIRFWVGLTHFQLEDYAEAIRAFTRYLEDRPDDRDQIARARLYRGLSRAEQDDHARARDDIARALEDLQGRERGFAVAALMELHSRFGQDEEILALWDTWQDQLGDDDGYQEQRLRFAADAAFSTGDRDRARELYTSLVSHSLDAAQWGFQRLYAIAREEGDRAEMQAVFRRAEQRLAAQPRRMSDFWFFLGSEAVTAGRYELAELHLYRVWDLRTTQALSGEVPFLLARAIERQGRPDEALEILEESLKEGRSGDEARLERKLVLARLLIARGDHREAALLVEDMPERHTGARPLYAWTYALYRAGDASRALSILDRTSSQPLVRELPDLMRLRGRLQLDLGQPAEAVRSFREYLGEHPRDEGARIELIRALVGASQFPAASRELQRVDLSKISPGQQQDVQYLQGLTAFHGRRYQEAADLFQGVTLQGYEPFRSYHLAWSLYRSGELARAEEAIASVIDDLPPELFFDGGYLYGWILSRGGHHRESALQLLRLLAANPPREGELQVRQLLASVYLEKGSYDDALGHYQSLPGLAADPVQRAALWSQYASVLALVGQPLEAVAEFDELHARLDDTPAGAGALLEAGQILYTEGSLAEARERFRQYQARYPEGPERARALYWAGAVSLEMGEPARALLWWEPLVRDFPRSTFTPRALAETARIYEERGQRRQALELYDRFVAAYPDHDQAPEAERSRRRIRLELDGLSTREAELWVLLEPATGDPPPAGGESWFQAVLELGTIAIREQIVLTSQRNRIVEYLIEGARVDTDEGAQAAILLAEYYRRRGETRAALEQYLRAASIPGVSSERAAQSLYEVAVLARDEGERGAMEEALEELLDRFSGSVWADRAKSLMEQNR</sequence>
<proteinExistence type="predicted"/>
<dbReference type="InterPro" id="IPR011990">
    <property type="entry name" value="TPR-like_helical_dom_sf"/>
</dbReference>
<dbReference type="PANTHER" id="PTHR12558">
    <property type="entry name" value="CELL DIVISION CYCLE 16,23,27"/>
    <property type="match status" value="1"/>
</dbReference>
<dbReference type="Proteomes" id="UP000237350">
    <property type="component" value="Unassembled WGS sequence"/>
</dbReference>
<dbReference type="SUPFAM" id="SSF48452">
    <property type="entry name" value="TPR-like"/>
    <property type="match status" value="4"/>
</dbReference>
<reference evidence="3" key="1">
    <citation type="submission" date="2015-12" db="EMBL/GenBank/DDBJ databases">
        <authorList>
            <person name="Lodha T.D."/>
            <person name="Chintalapati S."/>
            <person name="Chintalapati V.R."/>
            <person name="Sravanthi T."/>
        </authorList>
    </citation>
    <scope>NUCLEOTIDE SEQUENCE [LARGE SCALE GENOMIC DNA]</scope>
    <source>
        <strain evidence="3">JC133</strain>
    </source>
</reference>
<dbReference type="AlphaFoldDB" id="A0A2S4JXR4"/>
<dbReference type="InterPro" id="IPR019734">
    <property type="entry name" value="TPR_rpt"/>
</dbReference>
<dbReference type="SMART" id="SM00028">
    <property type="entry name" value="TPR"/>
    <property type="match status" value="11"/>
</dbReference>
<protein>
    <recommendedName>
        <fullName evidence="4">Outer membrane lipoprotein BamD-like domain-containing protein</fullName>
    </recommendedName>
</protein>
<organism evidence="2 3">
    <name type="scientific">Alkalispirochaeta sphaeroplastigenens</name>
    <dbReference type="NCBI Taxonomy" id="1187066"/>
    <lineage>
        <taxon>Bacteria</taxon>
        <taxon>Pseudomonadati</taxon>
        <taxon>Spirochaetota</taxon>
        <taxon>Spirochaetia</taxon>
        <taxon>Spirochaetales</taxon>
        <taxon>Spirochaetaceae</taxon>
        <taxon>Alkalispirochaeta</taxon>
    </lineage>
</organism>